<evidence type="ECO:0000313" key="3">
    <source>
        <dbReference type="Proteomes" id="UP001595962"/>
    </source>
</evidence>
<keyword evidence="3" id="KW-1185">Reference proteome</keyword>
<dbReference type="Gene3D" id="3.40.50.1820">
    <property type="entry name" value="alpha/beta hydrolase"/>
    <property type="match status" value="1"/>
</dbReference>
<dbReference type="RefSeq" id="WP_377332282.1">
    <property type="nucleotide sequence ID" value="NZ_JBHSGB010000005.1"/>
</dbReference>
<dbReference type="InterPro" id="IPR002925">
    <property type="entry name" value="Dienelactn_hydro"/>
</dbReference>
<name>A0ABV9JIS5_9GAMM</name>
<dbReference type="GO" id="GO:0016787">
    <property type="term" value="F:hydrolase activity"/>
    <property type="evidence" value="ECO:0007669"/>
    <property type="project" value="UniProtKB-KW"/>
</dbReference>
<dbReference type="InterPro" id="IPR051049">
    <property type="entry name" value="Dienelactone_hydrolase-like"/>
</dbReference>
<feature type="domain" description="Dienelactone hydrolase" evidence="1">
    <location>
        <begin position="54"/>
        <end position="182"/>
    </location>
</feature>
<sequence length="186" mass="20716">MSLWVVTDIFGDQPPLRQQLATLGADYHLVQPYQQQMPAFQTEDAAYHAFLAAGGMTAYIDKLQQQLADATEPVSLLGFSAGASAAWVCAADKRLKLNKVFGLYGGQIRDYSDLQPACPVTLLFCQQEQHFSMPQLLEQLKGKAWLTIQSTPQPHGFVNPLSPNYQADAAQHFWSEVRRWLSDSAK</sequence>
<dbReference type="InterPro" id="IPR029058">
    <property type="entry name" value="AB_hydrolase_fold"/>
</dbReference>
<organism evidence="2 3">
    <name type="scientific">Rheinheimera marina</name>
    <dbReference type="NCBI Taxonomy" id="1774958"/>
    <lineage>
        <taxon>Bacteria</taxon>
        <taxon>Pseudomonadati</taxon>
        <taxon>Pseudomonadota</taxon>
        <taxon>Gammaproteobacteria</taxon>
        <taxon>Chromatiales</taxon>
        <taxon>Chromatiaceae</taxon>
        <taxon>Rheinheimera</taxon>
    </lineage>
</organism>
<evidence type="ECO:0000313" key="2">
    <source>
        <dbReference type="EMBL" id="MFC4654402.1"/>
    </source>
</evidence>
<dbReference type="PANTHER" id="PTHR46623">
    <property type="entry name" value="CARBOXYMETHYLENEBUTENOLIDASE-RELATED"/>
    <property type="match status" value="1"/>
</dbReference>
<dbReference type="Proteomes" id="UP001595962">
    <property type="component" value="Unassembled WGS sequence"/>
</dbReference>
<accession>A0ABV9JIS5</accession>
<dbReference type="Pfam" id="PF01738">
    <property type="entry name" value="DLH"/>
    <property type="match status" value="1"/>
</dbReference>
<keyword evidence="2" id="KW-0378">Hydrolase</keyword>
<proteinExistence type="predicted"/>
<comment type="caution">
    <text evidence="2">The sequence shown here is derived from an EMBL/GenBank/DDBJ whole genome shotgun (WGS) entry which is preliminary data.</text>
</comment>
<evidence type="ECO:0000259" key="1">
    <source>
        <dbReference type="Pfam" id="PF01738"/>
    </source>
</evidence>
<dbReference type="SUPFAM" id="SSF53474">
    <property type="entry name" value="alpha/beta-Hydrolases"/>
    <property type="match status" value="1"/>
</dbReference>
<dbReference type="EMBL" id="JBHSGB010000005">
    <property type="protein sequence ID" value="MFC4654402.1"/>
    <property type="molecule type" value="Genomic_DNA"/>
</dbReference>
<reference evidence="3" key="1">
    <citation type="journal article" date="2019" name="Int. J. Syst. Evol. Microbiol.">
        <title>The Global Catalogue of Microorganisms (GCM) 10K type strain sequencing project: providing services to taxonomists for standard genome sequencing and annotation.</title>
        <authorList>
            <consortium name="The Broad Institute Genomics Platform"/>
            <consortium name="The Broad Institute Genome Sequencing Center for Infectious Disease"/>
            <person name="Wu L."/>
            <person name="Ma J."/>
        </authorList>
    </citation>
    <scope>NUCLEOTIDE SEQUENCE [LARGE SCALE GENOMIC DNA]</scope>
    <source>
        <strain evidence="3">DT28</strain>
    </source>
</reference>
<dbReference type="PANTHER" id="PTHR46623:SF6">
    <property type="entry name" value="ALPHA_BETA-HYDROLASES SUPERFAMILY PROTEIN"/>
    <property type="match status" value="1"/>
</dbReference>
<protein>
    <submittedName>
        <fullName evidence="2">Dienelactone hydrolase family protein</fullName>
        <ecNumber evidence="2">3.1.-.-</ecNumber>
    </submittedName>
</protein>
<dbReference type="EC" id="3.1.-.-" evidence="2"/>
<gene>
    <name evidence="2" type="ORF">ACFO3I_05090</name>
</gene>